<protein>
    <submittedName>
        <fullName evidence="1">Putative O-methyltransferase YrrM</fullName>
    </submittedName>
</protein>
<gene>
    <name evidence="1" type="ORF">DFO73_10982</name>
</gene>
<dbReference type="PANTHER" id="PTHR43167:SF1">
    <property type="entry name" value="PUTATIVE (AFU_ORTHOLOGUE AFUA_6G01830)-RELATED"/>
    <property type="match status" value="1"/>
</dbReference>
<dbReference type="Proteomes" id="UP000247150">
    <property type="component" value="Unassembled WGS sequence"/>
</dbReference>
<dbReference type="AlphaFoldDB" id="A0A2V2ZUA3"/>
<reference evidence="1 2" key="1">
    <citation type="submission" date="2018-05" db="EMBL/GenBank/DDBJ databases">
        <title>Freshwater and sediment microbial communities from various areas in North America, analyzing microbe dynamics in response to fracking.</title>
        <authorList>
            <person name="Lamendella R."/>
        </authorList>
    </citation>
    <scope>NUCLEOTIDE SEQUENCE [LARGE SCALE GENOMIC DNA]</scope>
    <source>
        <strain evidence="1 2">15_TX</strain>
    </source>
</reference>
<proteinExistence type="predicted"/>
<organism evidence="1 2">
    <name type="scientific">Cytobacillus oceanisediminis</name>
    <dbReference type="NCBI Taxonomy" id="665099"/>
    <lineage>
        <taxon>Bacteria</taxon>
        <taxon>Bacillati</taxon>
        <taxon>Bacillota</taxon>
        <taxon>Bacilli</taxon>
        <taxon>Bacillales</taxon>
        <taxon>Bacillaceae</taxon>
        <taxon>Cytobacillus</taxon>
    </lineage>
</organism>
<dbReference type="SUPFAM" id="SSF53335">
    <property type="entry name" value="S-adenosyl-L-methionine-dependent methyltransferases"/>
    <property type="match status" value="1"/>
</dbReference>
<comment type="caution">
    <text evidence="1">The sequence shown here is derived from an EMBL/GenBank/DDBJ whole genome shotgun (WGS) entry which is preliminary data.</text>
</comment>
<accession>A0A2V2ZUA3</accession>
<dbReference type="Pfam" id="PF13578">
    <property type="entry name" value="Methyltransf_24"/>
    <property type="match status" value="1"/>
</dbReference>
<dbReference type="CDD" id="cd02440">
    <property type="entry name" value="AdoMet_MTases"/>
    <property type="match status" value="1"/>
</dbReference>
<sequence length="280" mass="31022">MEMHPHFLRAGVYSWMFIQCPAGGEGVRDPTGEAEEALIPPRGKQVPAAEINGHHLQAKQQSMRKQLKKRMGFNGCKDTIHVIGGISIMESGVIQIPEAYVRILQESELLGFQQSCDRKTGFLLKGLTASKPGGTFLELGTGTGASASWIIDGMDEGSTLTTVDIDSSLQSIARKYLEDDKRVSFCCEDGAAFIQNLTERFDFIFADTWPGKFELLDKTLDHLNIGGFYVIHDVFPQSKLPEEFRIKATKLLKTLQDRPDLDITELDWSTGLILAVKTAV</sequence>
<dbReference type="GO" id="GO:0008168">
    <property type="term" value="F:methyltransferase activity"/>
    <property type="evidence" value="ECO:0007669"/>
    <property type="project" value="UniProtKB-KW"/>
</dbReference>
<name>A0A2V2ZUA3_9BACI</name>
<dbReference type="Gene3D" id="3.40.50.150">
    <property type="entry name" value="Vaccinia Virus protein VP39"/>
    <property type="match status" value="1"/>
</dbReference>
<keyword evidence="1" id="KW-0489">Methyltransferase</keyword>
<keyword evidence="1" id="KW-0808">Transferase</keyword>
<dbReference type="InterPro" id="IPR029063">
    <property type="entry name" value="SAM-dependent_MTases_sf"/>
</dbReference>
<evidence type="ECO:0000313" key="1">
    <source>
        <dbReference type="EMBL" id="PWW26916.1"/>
    </source>
</evidence>
<dbReference type="GO" id="GO:0032259">
    <property type="term" value="P:methylation"/>
    <property type="evidence" value="ECO:0007669"/>
    <property type="project" value="UniProtKB-KW"/>
</dbReference>
<evidence type="ECO:0000313" key="2">
    <source>
        <dbReference type="Proteomes" id="UP000247150"/>
    </source>
</evidence>
<dbReference type="PANTHER" id="PTHR43167">
    <property type="entry name" value="PUTATIVE (AFU_ORTHOLOGUE AFUA_6G01830)-RELATED"/>
    <property type="match status" value="1"/>
</dbReference>
<dbReference type="EMBL" id="QGTW01000009">
    <property type="protein sequence ID" value="PWW26916.1"/>
    <property type="molecule type" value="Genomic_DNA"/>
</dbReference>